<evidence type="ECO:0000313" key="2">
    <source>
        <dbReference type="EMBL" id="AUV80932.1"/>
    </source>
</evidence>
<keyword evidence="3" id="KW-1185">Reference proteome</keyword>
<evidence type="ECO:0000313" key="3">
    <source>
        <dbReference type="Proteomes" id="UP000236584"/>
    </source>
</evidence>
<feature type="transmembrane region" description="Helical" evidence="1">
    <location>
        <begin position="42"/>
        <end position="59"/>
    </location>
</feature>
<keyword evidence="1" id="KW-0812">Transmembrane</keyword>
<dbReference type="GeneID" id="35591233"/>
<dbReference type="RefSeq" id="WP_103424620.1">
    <property type="nucleotide sequence ID" value="NZ_CP026309.1"/>
</dbReference>
<organism evidence="2 3">
    <name type="scientific">Salinigranum rubrum</name>
    <dbReference type="NCBI Taxonomy" id="755307"/>
    <lineage>
        <taxon>Archaea</taxon>
        <taxon>Methanobacteriati</taxon>
        <taxon>Methanobacteriota</taxon>
        <taxon>Stenosarchaea group</taxon>
        <taxon>Halobacteria</taxon>
        <taxon>Halobacteriales</taxon>
        <taxon>Haloferacaceae</taxon>
        <taxon>Salinigranum</taxon>
    </lineage>
</organism>
<dbReference type="Proteomes" id="UP000236584">
    <property type="component" value="Chromosome"/>
</dbReference>
<name>A0A2I8VG84_9EURY</name>
<gene>
    <name evidence="2" type="ORF">C2R22_04045</name>
</gene>
<keyword evidence="1" id="KW-1133">Transmembrane helix</keyword>
<reference evidence="2 3" key="1">
    <citation type="submission" date="2018-01" db="EMBL/GenBank/DDBJ databases">
        <title>Complete genome sequence of Salinigranum rubrum GX10T, an extremely halophilic archaeon isolated from a marine solar saltern.</title>
        <authorList>
            <person name="Han S."/>
        </authorList>
    </citation>
    <scope>NUCLEOTIDE SEQUENCE [LARGE SCALE GENOMIC DNA]</scope>
    <source>
        <strain evidence="2 3">GX10</strain>
    </source>
</reference>
<proteinExistence type="predicted"/>
<dbReference type="EMBL" id="CP026309">
    <property type="protein sequence ID" value="AUV80932.1"/>
    <property type="molecule type" value="Genomic_DNA"/>
</dbReference>
<dbReference type="AlphaFoldDB" id="A0A2I8VG84"/>
<keyword evidence="1" id="KW-0472">Membrane</keyword>
<evidence type="ECO:0000256" key="1">
    <source>
        <dbReference type="SAM" id="Phobius"/>
    </source>
</evidence>
<protein>
    <submittedName>
        <fullName evidence="2">Uncharacterized protein</fullName>
    </submittedName>
</protein>
<sequence length="74" mass="7198">MVEPNARRVAVVVGRDAVVYPGVAAGSASLLSIVLSATFETVLFAVFAVAAIATGFGAMGGSASDDALQAGAGK</sequence>
<dbReference type="KEGG" id="srub:C2R22_04045"/>
<accession>A0A2I8VG84</accession>
<feature type="transmembrane region" description="Helical" evidence="1">
    <location>
        <begin position="17"/>
        <end position="35"/>
    </location>
</feature>